<evidence type="ECO:0000313" key="6">
    <source>
        <dbReference type="EMBL" id="RFB04141.1"/>
    </source>
</evidence>
<evidence type="ECO:0000256" key="2">
    <source>
        <dbReference type="ARBA" id="ARBA00022989"/>
    </source>
</evidence>
<dbReference type="GO" id="GO:0022857">
    <property type="term" value="F:transmembrane transporter activity"/>
    <property type="evidence" value="ECO:0007669"/>
    <property type="project" value="InterPro"/>
</dbReference>
<keyword evidence="3 4" id="KW-0472">Membrane</keyword>
<feature type="domain" description="Major facilitator superfamily (MFS) profile" evidence="5">
    <location>
        <begin position="1"/>
        <end position="396"/>
    </location>
</feature>
<sequence length="398" mass="43081">MIGFLKQNFRWIAGGALLTFASSFGQTFFVSGASAEWRALFGLSDGQFGTLYMIATLCSALSLPFIGRLVDVWPEHKVIMLTIPVLAFACLLAAYAPNVLVLGFAIYLLRLFGQGMMSHIAITATGRWFAAQRGRAMSLVVLGHQGGEAILPSLYVAISLAAGWQMAWTLGAGALLLIALPIAVTAFRVPRTPRGHAPEIETEARNWTRAEALRDPIFWVLLMGVLAPPFIGTTIFFHQDYLTAYRGWPAALFATGFTAMALTTVCFALICGALIDRFGARRILPFFLIPLSSACFSASVIESGTGLYVFMILLGVSYGFSSTLFGSLWPEIYGTKHLGAIRSVMMPFMVFATAAGPGITGTLIDRGVSLPTQLLAMGSYCLIACVIMGFASWRLRHR</sequence>
<dbReference type="InterPro" id="IPR011701">
    <property type="entry name" value="MFS"/>
</dbReference>
<dbReference type="Proteomes" id="UP000264589">
    <property type="component" value="Unassembled WGS sequence"/>
</dbReference>
<feature type="transmembrane region" description="Helical" evidence="4">
    <location>
        <begin position="283"/>
        <end position="301"/>
    </location>
</feature>
<comment type="caution">
    <text evidence="6">The sequence shown here is derived from an EMBL/GenBank/DDBJ whole genome shotgun (WGS) entry which is preliminary data.</text>
</comment>
<name>A0A371RFA5_9PROT</name>
<dbReference type="OrthoDB" id="1404228at2"/>
<keyword evidence="2 4" id="KW-1133">Transmembrane helix</keyword>
<keyword evidence="7" id="KW-1185">Reference proteome</keyword>
<dbReference type="PANTHER" id="PTHR11360">
    <property type="entry name" value="MONOCARBOXYLATE TRANSPORTER"/>
    <property type="match status" value="1"/>
</dbReference>
<dbReference type="PANTHER" id="PTHR11360:SF308">
    <property type="entry name" value="BLL3089 PROTEIN"/>
    <property type="match status" value="1"/>
</dbReference>
<evidence type="ECO:0000313" key="7">
    <source>
        <dbReference type="Proteomes" id="UP000264589"/>
    </source>
</evidence>
<evidence type="ECO:0000256" key="1">
    <source>
        <dbReference type="ARBA" id="ARBA00022692"/>
    </source>
</evidence>
<feature type="transmembrane region" description="Helical" evidence="4">
    <location>
        <begin position="166"/>
        <end position="187"/>
    </location>
</feature>
<feature type="transmembrane region" description="Helical" evidence="4">
    <location>
        <begin position="370"/>
        <end position="393"/>
    </location>
</feature>
<dbReference type="InterPro" id="IPR020846">
    <property type="entry name" value="MFS_dom"/>
</dbReference>
<dbReference type="AlphaFoldDB" id="A0A371RFA5"/>
<dbReference type="Pfam" id="PF07690">
    <property type="entry name" value="MFS_1"/>
    <property type="match status" value="1"/>
</dbReference>
<gene>
    <name evidence="6" type="ORF">DX908_01905</name>
</gene>
<reference evidence="6 7" key="1">
    <citation type="submission" date="2018-08" db="EMBL/GenBank/DDBJ databases">
        <title>Parvularcula sp. SM1705, isolated from surface water of the South Sea China.</title>
        <authorList>
            <person name="Sun L."/>
        </authorList>
    </citation>
    <scope>NUCLEOTIDE SEQUENCE [LARGE SCALE GENOMIC DNA]</scope>
    <source>
        <strain evidence="6 7">SM1705</strain>
    </source>
</reference>
<dbReference type="RefSeq" id="WP_116390769.1">
    <property type="nucleotide sequence ID" value="NZ_QUQO01000001.1"/>
</dbReference>
<dbReference type="Gene3D" id="1.20.1250.20">
    <property type="entry name" value="MFS general substrate transporter like domains"/>
    <property type="match status" value="1"/>
</dbReference>
<accession>A0A371RFA5</accession>
<dbReference type="EMBL" id="QUQO01000001">
    <property type="protein sequence ID" value="RFB04141.1"/>
    <property type="molecule type" value="Genomic_DNA"/>
</dbReference>
<evidence type="ECO:0000256" key="4">
    <source>
        <dbReference type="SAM" id="Phobius"/>
    </source>
</evidence>
<feature type="transmembrane region" description="Helical" evidence="4">
    <location>
        <begin position="78"/>
        <end position="96"/>
    </location>
</feature>
<keyword evidence="1 4" id="KW-0812">Transmembrane</keyword>
<dbReference type="InterPro" id="IPR050327">
    <property type="entry name" value="Proton-linked_MCT"/>
</dbReference>
<dbReference type="InterPro" id="IPR036259">
    <property type="entry name" value="MFS_trans_sf"/>
</dbReference>
<dbReference type="SUPFAM" id="SSF103473">
    <property type="entry name" value="MFS general substrate transporter"/>
    <property type="match status" value="1"/>
</dbReference>
<dbReference type="InParanoid" id="A0A371RFA5"/>
<feature type="transmembrane region" description="Helical" evidence="4">
    <location>
        <begin position="341"/>
        <end position="364"/>
    </location>
</feature>
<feature type="transmembrane region" description="Helical" evidence="4">
    <location>
        <begin position="49"/>
        <end position="66"/>
    </location>
</feature>
<feature type="transmembrane region" description="Helical" evidence="4">
    <location>
        <begin position="307"/>
        <end position="329"/>
    </location>
</feature>
<protein>
    <submittedName>
        <fullName evidence="6">MFS transporter</fullName>
    </submittedName>
</protein>
<dbReference type="PROSITE" id="PS50850">
    <property type="entry name" value="MFS"/>
    <property type="match status" value="1"/>
</dbReference>
<organism evidence="6 7">
    <name type="scientific">Parvularcula marina</name>
    <dbReference type="NCBI Taxonomy" id="2292771"/>
    <lineage>
        <taxon>Bacteria</taxon>
        <taxon>Pseudomonadati</taxon>
        <taxon>Pseudomonadota</taxon>
        <taxon>Alphaproteobacteria</taxon>
        <taxon>Parvularculales</taxon>
        <taxon>Parvularculaceae</taxon>
        <taxon>Parvularcula</taxon>
    </lineage>
</organism>
<feature type="transmembrane region" description="Helical" evidence="4">
    <location>
        <begin position="217"/>
        <end position="238"/>
    </location>
</feature>
<evidence type="ECO:0000256" key="3">
    <source>
        <dbReference type="ARBA" id="ARBA00023136"/>
    </source>
</evidence>
<evidence type="ECO:0000259" key="5">
    <source>
        <dbReference type="PROSITE" id="PS50850"/>
    </source>
</evidence>
<feature type="transmembrane region" description="Helical" evidence="4">
    <location>
        <begin position="250"/>
        <end position="271"/>
    </location>
</feature>
<proteinExistence type="predicted"/>